<dbReference type="InterPro" id="IPR050087">
    <property type="entry name" value="AON_synthase_class-II"/>
</dbReference>
<comment type="similarity">
    <text evidence="2">Belongs to the class-II pyridoxal-phosphate-dependent aminotransferase family. BioF subfamily.</text>
</comment>
<evidence type="ECO:0000256" key="1">
    <source>
        <dbReference type="ARBA" id="ARBA00001933"/>
    </source>
</evidence>
<dbReference type="InterPro" id="IPR015421">
    <property type="entry name" value="PyrdxlP-dep_Trfase_major"/>
</dbReference>
<feature type="domain" description="Aminotransferase class I/classII large" evidence="6">
    <location>
        <begin position="48"/>
        <end position="450"/>
    </location>
</feature>
<evidence type="ECO:0000256" key="5">
    <source>
        <dbReference type="RuleBase" id="RU003693"/>
    </source>
</evidence>
<comment type="caution">
    <text evidence="7">The sequence shown here is derived from an EMBL/GenBank/DDBJ whole genome shotgun (WGS) entry which is preliminary data.</text>
</comment>
<dbReference type="InterPro" id="IPR001917">
    <property type="entry name" value="Aminotrans_II_pyridoxalP_BS"/>
</dbReference>
<keyword evidence="4 5" id="KW-0663">Pyridoxal phosphate</keyword>
<dbReference type="GO" id="GO:0030170">
    <property type="term" value="F:pyridoxal phosphate binding"/>
    <property type="evidence" value="ECO:0007669"/>
    <property type="project" value="InterPro"/>
</dbReference>
<dbReference type="InterPro" id="IPR015424">
    <property type="entry name" value="PyrdxlP-dep_Trfase"/>
</dbReference>
<dbReference type="Pfam" id="PF00155">
    <property type="entry name" value="Aminotran_1_2"/>
    <property type="match status" value="1"/>
</dbReference>
<evidence type="ECO:0000313" key="7">
    <source>
        <dbReference type="EMBL" id="KTB36445.1"/>
    </source>
</evidence>
<reference evidence="7 8" key="1">
    <citation type="submission" date="2015-12" db="EMBL/GenBank/DDBJ databases">
        <title>Draft genome sequence of Moniliophthora roreri, the causal agent of frosty pod rot of cacao.</title>
        <authorList>
            <person name="Aime M.C."/>
            <person name="Diaz-Valderrama J.R."/>
            <person name="Kijpornyongpan T."/>
            <person name="Phillips-Mora W."/>
        </authorList>
    </citation>
    <scope>NUCLEOTIDE SEQUENCE [LARGE SCALE GENOMIC DNA]</scope>
    <source>
        <strain evidence="7 8">MCA 2952</strain>
    </source>
</reference>
<organism evidence="7 8">
    <name type="scientific">Moniliophthora roreri</name>
    <name type="common">Frosty pod rot fungus</name>
    <name type="synonym">Monilia roreri</name>
    <dbReference type="NCBI Taxonomy" id="221103"/>
    <lineage>
        <taxon>Eukaryota</taxon>
        <taxon>Fungi</taxon>
        <taxon>Dikarya</taxon>
        <taxon>Basidiomycota</taxon>
        <taxon>Agaricomycotina</taxon>
        <taxon>Agaricomycetes</taxon>
        <taxon>Agaricomycetidae</taxon>
        <taxon>Agaricales</taxon>
        <taxon>Marasmiineae</taxon>
        <taxon>Marasmiaceae</taxon>
        <taxon>Moniliophthora</taxon>
    </lineage>
</organism>
<protein>
    <submittedName>
        <fullName evidence="7">Putative 8-amino-7-oxononanoate synthase</fullName>
    </submittedName>
</protein>
<accession>A0A0W0FJD3</accession>
<evidence type="ECO:0000256" key="2">
    <source>
        <dbReference type="ARBA" id="ARBA00010008"/>
    </source>
</evidence>
<dbReference type="Gene3D" id="3.40.640.10">
    <property type="entry name" value="Type I PLP-dependent aspartate aminotransferase-like (Major domain)"/>
    <property type="match status" value="1"/>
</dbReference>
<dbReference type="PROSITE" id="PS00599">
    <property type="entry name" value="AA_TRANSFER_CLASS_2"/>
    <property type="match status" value="1"/>
</dbReference>
<dbReference type="SUPFAM" id="SSF53383">
    <property type="entry name" value="PLP-dependent transferases"/>
    <property type="match status" value="1"/>
</dbReference>
<keyword evidence="3" id="KW-0808">Transferase</keyword>
<dbReference type="InterPro" id="IPR004839">
    <property type="entry name" value="Aminotransferase_I/II_large"/>
</dbReference>
<dbReference type="GO" id="GO:0016740">
    <property type="term" value="F:transferase activity"/>
    <property type="evidence" value="ECO:0007669"/>
    <property type="project" value="UniProtKB-KW"/>
</dbReference>
<evidence type="ECO:0000256" key="3">
    <source>
        <dbReference type="ARBA" id="ARBA00022679"/>
    </source>
</evidence>
<name>A0A0W0FJD3_MONRR</name>
<dbReference type="GO" id="GO:0009102">
    <property type="term" value="P:biotin biosynthetic process"/>
    <property type="evidence" value="ECO:0007669"/>
    <property type="project" value="TreeGrafter"/>
</dbReference>
<dbReference type="Gene3D" id="3.90.1150.10">
    <property type="entry name" value="Aspartate Aminotransferase, domain 1"/>
    <property type="match status" value="1"/>
</dbReference>
<proteinExistence type="inferred from homology"/>
<evidence type="ECO:0000313" key="8">
    <source>
        <dbReference type="Proteomes" id="UP000054988"/>
    </source>
</evidence>
<dbReference type="EMBL" id="LATX01001899">
    <property type="protein sequence ID" value="KTB36445.1"/>
    <property type="molecule type" value="Genomic_DNA"/>
</dbReference>
<comment type="cofactor">
    <cofactor evidence="1 5">
        <name>pyridoxal 5'-phosphate</name>
        <dbReference type="ChEBI" id="CHEBI:597326"/>
    </cofactor>
</comment>
<dbReference type="PANTHER" id="PTHR13693:SF77">
    <property type="entry name" value="8-AMINO-7-OXONONANOATE SYNTHASE"/>
    <property type="match status" value="1"/>
</dbReference>
<dbReference type="InterPro" id="IPR015422">
    <property type="entry name" value="PyrdxlP-dep_Trfase_small"/>
</dbReference>
<dbReference type="AlphaFoldDB" id="A0A0W0FJD3"/>
<gene>
    <name evidence="7" type="ORF">WG66_10953</name>
</gene>
<sequence length="480" mass="52140">MSTVNALNTALAEKVESRAKRNGLLSIPEPADPAVYTYFTSNDFLSLSNLPGFHAHLLEALNNHSPQIGGAGGSRLAVNTKVHNTLENRLSSFFSHEKGGALLFNSGYAANFSLFSTIPQPGDVVVYDEHIHASVHDGLKFDCRAEKQIMFEHNNLPALRHALESVLHGEPVDGGMAETVGFRLRTGRSSLFLAVESLYSLEGTFAPLTLMVEMLEELFPLGNAYMIVDEAHATGVYGPQGRGRVALEGLEGHPRIIIRLCTFGKALAAEGAVVLTTPLVARYLCNYARHLVFSTALSQMNVIAAGCSFDVLEDGTAERQARKVLRTSRWFVRTLSRMLKEEGIGMKTLMIAARPPSEDESVEIDDEVLSAYSPIVALITSLHLPPAFHRASPAIPPDASSAVDLSIHLKTCYSIVAHAISFPAIPKGAERVRICLNASHTEDEVMRLANGVVEWAKAFEIALRMSNVSNIGSSKIQSRL</sequence>
<dbReference type="Proteomes" id="UP000054988">
    <property type="component" value="Unassembled WGS sequence"/>
</dbReference>
<dbReference type="PANTHER" id="PTHR13693">
    <property type="entry name" value="CLASS II AMINOTRANSFERASE/8-AMINO-7-OXONONANOATE SYNTHASE"/>
    <property type="match status" value="1"/>
</dbReference>
<dbReference type="eggNOG" id="KOG1359">
    <property type="taxonomic scope" value="Eukaryota"/>
</dbReference>
<evidence type="ECO:0000256" key="4">
    <source>
        <dbReference type="ARBA" id="ARBA00022898"/>
    </source>
</evidence>
<evidence type="ECO:0000259" key="6">
    <source>
        <dbReference type="Pfam" id="PF00155"/>
    </source>
</evidence>